<sequence length="114" mass="12594">MSRKNTLNQEQVVQLSAWLLSHKKELESTGVAASELLPRIEKQFSFHPTSSAVYRIAKAAKVLLSAEKPLSPRAHKTTVVARAVVELLRQLGEEPDDELVQIANPTLHSSKEGN</sequence>
<reference evidence="1 2" key="1">
    <citation type="journal article" date="2016" name="Front. Microbiol.">
        <title>Fuerstia marisgermanicae gen. nov., sp. nov., an Unusual Member of the Phylum Planctomycetes from the German Wadden Sea.</title>
        <authorList>
            <person name="Kohn T."/>
            <person name="Heuer A."/>
            <person name="Jogler M."/>
            <person name="Vollmers J."/>
            <person name="Boedeker C."/>
            <person name="Bunk B."/>
            <person name="Rast P."/>
            <person name="Borchert D."/>
            <person name="Glockner I."/>
            <person name="Freese H.M."/>
            <person name="Klenk H.P."/>
            <person name="Overmann J."/>
            <person name="Kaster A.K."/>
            <person name="Rohde M."/>
            <person name="Wiegand S."/>
            <person name="Jogler C."/>
        </authorList>
    </citation>
    <scope>NUCLEOTIDE SEQUENCE [LARGE SCALE GENOMIC DNA]</scope>
    <source>
        <strain evidence="1 2">NH11</strain>
    </source>
</reference>
<organism evidence="1 2">
    <name type="scientific">Fuerstiella marisgermanici</name>
    <dbReference type="NCBI Taxonomy" id="1891926"/>
    <lineage>
        <taxon>Bacteria</taxon>
        <taxon>Pseudomonadati</taxon>
        <taxon>Planctomycetota</taxon>
        <taxon>Planctomycetia</taxon>
        <taxon>Planctomycetales</taxon>
        <taxon>Planctomycetaceae</taxon>
        <taxon>Fuerstiella</taxon>
    </lineage>
</organism>
<dbReference type="KEGG" id="fmr:Fuma_02896"/>
<dbReference type="RefSeq" id="WP_077024764.1">
    <property type="nucleotide sequence ID" value="NZ_CP017641.1"/>
</dbReference>
<accession>A0A1P8WGU4</accession>
<protein>
    <submittedName>
        <fullName evidence="1">Uncharacterized protein</fullName>
    </submittedName>
</protein>
<evidence type="ECO:0000313" key="2">
    <source>
        <dbReference type="Proteomes" id="UP000187735"/>
    </source>
</evidence>
<dbReference type="STRING" id="1891926.Fuma_02896"/>
<proteinExistence type="predicted"/>
<name>A0A1P8WGU4_9PLAN</name>
<keyword evidence="2" id="KW-1185">Reference proteome</keyword>
<gene>
    <name evidence="1" type="ORF">Fuma_02896</name>
</gene>
<dbReference type="AlphaFoldDB" id="A0A1P8WGU4"/>
<dbReference type="EMBL" id="CP017641">
    <property type="protein sequence ID" value="APZ93279.1"/>
    <property type="molecule type" value="Genomic_DNA"/>
</dbReference>
<evidence type="ECO:0000313" key="1">
    <source>
        <dbReference type="EMBL" id="APZ93279.1"/>
    </source>
</evidence>
<dbReference type="Proteomes" id="UP000187735">
    <property type="component" value="Chromosome"/>
</dbReference>